<accession>A0A3Q0NFV9</accession>
<dbReference type="EMBL" id="HG421741">
    <property type="protein sequence ID" value="CDG45864.1"/>
    <property type="molecule type" value="Genomic_DNA"/>
</dbReference>
<dbReference type="GO" id="GO:0004386">
    <property type="term" value="F:helicase activity"/>
    <property type="evidence" value="ECO:0007669"/>
    <property type="project" value="UniProtKB-KW"/>
</dbReference>
<reference evidence="1 2" key="1">
    <citation type="journal article" date="2014" name="MBio">
        <title>Comparison of widely used Listeria monocytogenes strains EGD, 10403S, and EGD-e highlights genomic variations underlying differences in pathogenicity.</title>
        <authorList>
            <person name="Becavin C."/>
            <person name="Bouchier C."/>
            <person name="Lechat P."/>
            <person name="Archambaud C."/>
            <person name="Creno S."/>
            <person name="Gouin E."/>
            <person name="Wu Z."/>
            <person name="Kuhbacher A."/>
            <person name="Brisse S."/>
            <person name="Pucciarelli M.G."/>
            <person name="Garcia-del Portillo F."/>
            <person name="Hain T."/>
            <person name="Portnoy D.A."/>
            <person name="Chakraborty T."/>
            <person name="Lecuit M."/>
            <person name="Pizarro-Cerda J."/>
            <person name="Moszer I."/>
            <person name="Bierne H."/>
            <person name="Cossart P."/>
        </authorList>
    </citation>
    <scope>NUCLEOTIDE SEQUENCE [LARGE SCALE GENOMIC DNA]</scope>
    <source>
        <strain evidence="2">EGD / Mackaness</strain>
    </source>
</reference>
<keyword evidence="1" id="KW-0378">Hydrolase</keyword>
<evidence type="ECO:0000313" key="2">
    <source>
        <dbReference type="Proteomes" id="UP000016703"/>
    </source>
</evidence>
<dbReference type="KEGG" id="lmod:LMON_2012"/>
<dbReference type="AlphaFoldDB" id="A0A3Q0NFV9"/>
<protein>
    <submittedName>
        <fullName evidence="1">ATP-dependent DNA helicase, RecQ family</fullName>
    </submittedName>
</protein>
<evidence type="ECO:0000313" key="1">
    <source>
        <dbReference type="EMBL" id="CDG45864.1"/>
    </source>
</evidence>
<sequence>MNLEKELKEYLGFDEFRPGQKEVIETALAKQIVLLCYLLEQEKPFVIN</sequence>
<dbReference type="Proteomes" id="UP000016703">
    <property type="component" value="Chromosome"/>
</dbReference>
<name>A0A3Q0NFV9_LISMG</name>
<keyword evidence="1" id="KW-0547">Nucleotide-binding</keyword>
<proteinExistence type="predicted"/>
<keyword evidence="1" id="KW-0347">Helicase</keyword>
<gene>
    <name evidence="1" type="ORF">LMON_2012</name>
</gene>
<organism evidence="1 2">
    <name type="scientific">Listeria monocytogenes serotype 1/2a (strain EGD / Mackaness)</name>
    <dbReference type="NCBI Taxonomy" id="1334565"/>
    <lineage>
        <taxon>Bacteria</taxon>
        <taxon>Bacillati</taxon>
        <taxon>Bacillota</taxon>
        <taxon>Bacilli</taxon>
        <taxon>Bacillales</taxon>
        <taxon>Listeriaceae</taxon>
        <taxon>Listeria</taxon>
    </lineage>
</organism>
<keyword evidence="1" id="KW-0067">ATP-binding</keyword>